<name>A0A7S3L852_9STRA</name>
<evidence type="ECO:0000313" key="2">
    <source>
        <dbReference type="EMBL" id="CAE0413265.1"/>
    </source>
</evidence>
<organism evidence="2">
    <name type="scientific">Amphora coffeiformis</name>
    <dbReference type="NCBI Taxonomy" id="265554"/>
    <lineage>
        <taxon>Eukaryota</taxon>
        <taxon>Sar</taxon>
        <taxon>Stramenopiles</taxon>
        <taxon>Ochrophyta</taxon>
        <taxon>Bacillariophyta</taxon>
        <taxon>Bacillariophyceae</taxon>
        <taxon>Bacillariophycidae</taxon>
        <taxon>Thalassiophysales</taxon>
        <taxon>Catenulaceae</taxon>
        <taxon>Amphora</taxon>
    </lineage>
</organism>
<dbReference type="AlphaFoldDB" id="A0A7S3L852"/>
<keyword evidence="1" id="KW-0472">Membrane</keyword>
<feature type="transmembrane region" description="Helical" evidence="1">
    <location>
        <begin position="26"/>
        <end position="45"/>
    </location>
</feature>
<dbReference type="EMBL" id="HBIM01012898">
    <property type="protein sequence ID" value="CAE0413265.1"/>
    <property type="molecule type" value="Transcribed_RNA"/>
</dbReference>
<protein>
    <submittedName>
        <fullName evidence="2">Uncharacterized protein</fullName>
    </submittedName>
</protein>
<accession>A0A7S3L852</accession>
<keyword evidence="1" id="KW-0812">Transmembrane</keyword>
<keyword evidence="1" id="KW-1133">Transmembrane helix</keyword>
<evidence type="ECO:0000256" key="1">
    <source>
        <dbReference type="SAM" id="Phobius"/>
    </source>
</evidence>
<sequence>MTTAAVATTNNGTQHHTTISSEHHQYDRLLCLLLLSFVNPLFIIMSKPVTTFWRMAGLSYLQVSEPQNNVSRERESTTRRGLLLVNEMKSAAAGSDFFF</sequence>
<proteinExistence type="predicted"/>
<reference evidence="2" key="1">
    <citation type="submission" date="2021-01" db="EMBL/GenBank/DDBJ databases">
        <authorList>
            <person name="Corre E."/>
            <person name="Pelletier E."/>
            <person name="Niang G."/>
            <person name="Scheremetjew M."/>
            <person name="Finn R."/>
            <person name="Kale V."/>
            <person name="Holt S."/>
            <person name="Cochrane G."/>
            <person name="Meng A."/>
            <person name="Brown T."/>
            <person name="Cohen L."/>
        </authorList>
    </citation>
    <scope>NUCLEOTIDE SEQUENCE</scope>
    <source>
        <strain evidence="2">CCMP127</strain>
    </source>
</reference>
<gene>
    <name evidence="2" type="ORF">ACOF00016_LOCUS10522</name>
</gene>